<evidence type="ECO:0000256" key="2">
    <source>
        <dbReference type="ARBA" id="ARBA00022771"/>
    </source>
</evidence>
<dbReference type="GO" id="GO:0008270">
    <property type="term" value="F:zinc ion binding"/>
    <property type="evidence" value="ECO:0007669"/>
    <property type="project" value="UniProtKB-KW"/>
</dbReference>
<keyword evidence="7" id="KW-1185">Reference proteome</keyword>
<feature type="domain" description="TAZ-type" evidence="5">
    <location>
        <begin position="27"/>
        <end position="113"/>
    </location>
</feature>
<dbReference type="PROSITE" id="PS50134">
    <property type="entry name" value="ZF_TAZ"/>
    <property type="match status" value="1"/>
</dbReference>
<dbReference type="Gene3D" id="1.20.1020.10">
    <property type="entry name" value="TAZ domain"/>
    <property type="match status" value="1"/>
</dbReference>
<dbReference type="InterPro" id="IPR035898">
    <property type="entry name" value="TAZ_dom_sf"/>
</dbReference>
<dbReference type="SUPFAM" id="SSF57933">
    <property type="entry name" value="TAZ domain"/>
    <property type="match status" value="1"/>
</dbReference>
<name>A0A1D2NFD8_ORCCI</name>
<reference evidence="6 7" key="1">
    <citation type="journal article" date="2016" name="Genome Biol. Evol.">
        <title>Gene Family Evolution Reflects Adaptation to Soil Environmental Stressors in the Genome of the Collembolan Orchesella cincta.</title>
        <authorList>
            <person name="Faddeeva-Vakhrusheva A."/>
            <person name="Derks M.F."/>
            <person name="Anvar S.Y."/>
            <person name="Agamennone V."/>
            <person name="Suring W."/>
            <person name="Smit S."/>
            <person name="van Straalen N.M."/>
            <person name="Roelofs D."/>
        </authorList>
    </citation>
    <scope>NUCLEOTIDE SEQUENCE [LARGE SCALE GENOMIC DNA]</scope>
    <source>
        <tissue evidence="6">Mixed pool</tissue>
    </source>
</reference>
<comment type="caution">
    <text evidence="6">The sequence shown here is derived from an EMBL/GenBank/DDBJ whole genome shotgun (WGS) entry which is preliminary data.</text>
</comment>
<evidence type="ECO:0000313" key="6">
    <source>
        <dbReference type="EMBL" id="ODN03942.1"/>
    </source>
</evidence>
<feature type="zinc finger region" description="TAZ-type" evidence="4">
    <location>
        <begin position="27"/>
        <end position="113"/>
    </location>
</feature>
<protein>
    <submittedName>
        <fullName evidence="6">Protein cbp-1</fullName>
    </submittedName>
</protein>
<keyword evidence="2 4" id="KW-0863">Zinc-finger</keyword>
<dbReference type="InterPro" id="IPR000197">
    <property type="entry name" value="Znf_TAZ"/>
</dbReference>
<accession>A0A1D2NFD8</accession>
<organism evidence="6 7">
    <name type="scientific">Orchesella cincta</name>
    <name type="common">Springtail</name>
    <name type="synonym">Podura cincta</name>
    <dbReference type="NCBI Taxonomy" id="48709"/>
    <lineage>
        <taxon>Eukaryota</taxon>
        <taxon>Metazoa</taxon>
        <taxon>Ecdysozoa</taxon>
        <taxon>Arthropoda</taxon>
        <taxon>Hexapoda</taxon>
        <taxon>Collembola</taxon>
        <taxon>Entomobryomorpha</taxon>
        <taxon>Entomobryoidea</taxon>
        <taxon>Orchesellidae</taxon>
        <taxon>Orchesellinae</taxon>
        <taxon>Orchesella</taxon>
    </lineage>
</organism>
<keyword evidence="1 4" id="KW-0479">Metal-binding</keyword>
<evidence type="ECO:0000256" key="4">
    <source>
        <dbReference type="PROSITE-ProRule" id="PRU00203"/>
    </source>
</evidence>
<dbReference type="AlphaFoldDB" id="A0A1D2NFD8"/>
<evidence type="ECO:0000259" key="5">
    <source>
        <dbReference type="PROSITE" id="PS50134"/>
    </source>
</evidence>
<keyword evidence="3 4" id="KW-0862">Zinc</keyword>
<dbReference type="Pfam" id="PF02135">
    <property type="entry name" value="zf-TAZ"/>
    <property type="match status" value="1"/>
</dbReference>
<evidence type="ECO:0000256" key="3">
    <source>
        <dbReference type="ARBA" id="ARBA00022833"/>
    </source>
</evidence>
<gene>
    <name evidence="6" type="ORF">Ocin01_02740</name>
</gene>
<sequence length="156" mass="17733">MIPPDFPQIQEMDAAVGVSSLPISPVYNENSDTIMWNMLSLIRHEKTRVNQQQAQQQGGVNGPDNVVNVEFCNQHVVKCEDPNCTVAHCRISRDLFKHWMACEQKVCHICSPGVELTCEQFISHLMKRGVYPAYAGEINKLKTNLPAMKQMVWTYL</sequence>
<evidence type="ECO:0000256" key="1">
    <source>
        <dbReference type="ARBA" id="ARBA00022723"/>
    </source>
</evidence>
<dbReference type="EMBL" id="LJIJ01000059">
    <property type="protein sequence ID" value="ODN03942.1"/>
    <property type="molecule type" value="Genomic_DNA"/>
</dbReference>
<dbReference type="Proteomes" id="UP000094527">
    <property type="component" value="Unassembled WGS sequence"/>
</dbReference>
<evidence type="ECO:0000313" key="7">
    <source>
        <dbReference type="Proteomes" id="UP000094527"/>
    </source>
</evidence>
<proteinExistence type="predicted"/>